<dbReference type="Pfam" id="PF04852">
    <property type="entry name" value="ALOG_dom"/>
    <property type="match status" value="1"/>
</dbReference>
<dbReference type="CDD" id="cd09272">
    <property type="entry name" value="RNase_HI_RT_Ty1"/>
    <property type="match status" value="1"/>
</dbReference>
<dbReference type="PROSITE" id="PS51450">
    <property type="entry name" value="LRR"/>
    <property type="match status" value="1"/>
</dbReference>
<dbReference type="GO" id="GO:0015074">
    <property type="term" value="P:DNA integration"/>
    <property type="evidence" value="ECO:0007669"/>
    <property type="project" value="InterPro"/>
</dbReference>
<dbReference type="PANTHER" id="PTHR11439:SF450">
    <property type="entry name" value="REVERSE TRANSCRIPTASE TY1_COPIA-TYPE DOMAIN-CONTAINING PROTEIN"/>
    <property type="match status" value="1"/>
</dbReference>
<proteinExistence type="predicted"/>
<dbReference type="EMBL" id="SZYD01000014">
    <property type="protein sequence ID" value="KAD4179522.1"/>
    <property type="molecule type" value="Genomic_DNA"/>
</dbReference>
<dbReference type="Gene3D" id="3.30.420.10">
    <property type="entry name" value="Ribonuclease H-like superfamily/Ribonuclease H"/>
    <property type="match status" value="1"/>
</dbReference>
<dbReference type="Pfam" id="PF25597">
    <property type="entry name" value="SH3_retrovirus"/>
    <property type="match status" value="1"/>
</dbReference>
<evidence type="ECO:0000256" key="3">
    <source>
        <dbReference type="SAM" id="SignalP"/>
    </source>
</evidence>
<evidence type="ECO:0008006" key="8">
    <source>
        <dbReference type="Google" id="ProtNLM"/>
    </source>
</evidence>
<gene>
    <name evidence="6" type="ORF">E3N88_28113</name>
</gene>
<feature type="compositionally biased region" description="Low complexity" evidence="2">
    <location>
        <begin position="1191"/>
        <end position="1201"/>
    </location>
</feature>
<dbReference type="OrthoDB" id="1938824at2759"/>
<feature type="domain" description="ALOG" evidence="5">
    <location>
        <begin position="669"/>
        <end position="795"/>
    </location>
</feature>
<evidence type="ECO:0000259" key="4">
    <source>
        <dbReference type="PROSITE" id="PS50994"/>
    </source>
</evidence>
<dbReference type="Pfam" id="PF07727">
    <property type="entry name" value="RVT_2"/>
    <property type="match status" value="1"/>
</dbReference>
<feature type="compositionally biased region" description="Pro residues" evidence="2">
    <location>
        <begin position="1221"/>
        <end position="1233"/>
    </location>
</feature>
<evidence type="ECO:0000313" key="7">
    <source>
        <dbReference type="Proteomes" id="UP000326396"/>
    </source>
</evidence>
<dbReference type="InterPro" id="IPR032675">
    <property type="entry name" value="LRR_dom_sf"/>
</dbReference>
<dbReference type="InterPro" id="IPR013103">
    <property type="entry name" value="RVT_2"/>
</dbReference>
<dbReference type="SUPFAM" id="SSF53098">
    <property type="entry name" value="Ribonuclease H-like"/>
    <property type="match status" value="1"/>
</dbReference>
<keyword evidence="1" id="KW-0677">Repeat</keyword>
<sequence>MLLIGLWSSAVPLVGLRSASEHHVSIWLHYQAAAWWSVAVSGRIAPVGCLLSSGRQSPNCTSMCFGLLSVDNSREKLAVLVFLGSNNQTAAVGYQNARASCCCCLLRNLQVAEQKRQHGMLFFVGDYDIITKLVFSILGENLQENLRVMDSLEGEVGDNVAHLKAGVLKSSFTMICFENLSTLKELDLSFTKIQSLPPFISMLSQLVNLTLKECSMLMVIPPEIGILKNLMKFDLEGTEIMYLPKEMGKLENLTCLRVSFYAFADEYKNCNGIENIIPRKIMSKFRKLEELSICVDPIAKWWEVEVIEAILVNFHLLPCLQTLKVHFPTAKELQHLSLKNHFLPIYSTLRDFRLTVGHSKQLTSYLKTKLVDSFEKLEKCVKYENGEEITNDIKELVKHAKALFVCRHWTIEMLSIFNLRMLKYCLLAECNNMRNIVDADYPTKNAFEYLEYLAIHSMKNLQSIWKGPLAGMSFFRLQVLALHTCPNLITIFTEHMLDNLHNLAVLIVEDCPKVQSLISQGSTHGSYDHILFPNLRKILLLDLPVLVSLSNGLYIAPQLDTLLVFNCLKLDYLSQNELSSNVKEIKGETEWWDALKNRNEWSRAFVPLKRDGDLMNQLADDTNSLRAFHKLQGSLKEFHKVQGHGGPSEISSSTFVLPDSRPLPDQSSLYETKKHRDWDMFMWFLKYRKLPVPFSRIKSGHVIEFLKYLYKFGDIRVHAQNCVLFGHPNPAATCFCPLREAWSTLEAIAIRLHAAYEENRFPYMEPFASRDIQSYLYEIRKSQENALKIPSKMQDFSIMTEDYGAGTMNDEATGTVINESSKFKELLQVTTPCNFSMEFLCHSTSYSLVPLELHAKFTTIQQVIPRVAFSAHRASSDLWHQRLGHPHPQLLKSMLSLFQLPVTSSSCSVSFCEPCAIGKSSKLHLLSSAFTSSNVLDLIISDVWGPSPVPSSEGHNYFLLCVDHFSKFMWIFPLKRKSDVFPTFKQFLVMVERQFNTKLKQVQTDWGGEFRSLSSFFQSLGILHHLSCPHTSEQNGVVERRHRHVVETGLTLLAQSHVPPHFWQFAYDTAVYLINRMPSRSNSSLSPFQHLFKHPPDYSFLRVFGSQCFPHLRPYNAHKMEFRSTPCVFLGYSSQHHGYRCLDPETDRIYIARHVRFNELCFPFKSLQPSHKPGLPPSLDPYTSVYPTPPLLDDLLDQTPPVTSPQPPHHDVPANTAAVIPDPPSPPSSPPPTLHTYHRRHKQPASVQPPNTTATIAPPSESTAPSNTQSVQHTRPSNLRQNPKKTTPYNISSFVSSTTDPDTEPATFTIANNFPQWRHAMAEEYSALMRNGTWSLVPRVPGSNVVDCKWVYKIKRDQQGHIQRYKARLCAKGFRQQQGIDYSDTFSPVVKATTIRLVLSLAVTQQWPLRQLDIQNAFLHGDLQETVYLQQPPGFVDPAKPDHVCLLHKSLYGLKQAPRAWFHQLSTTLHKLGFQGSKTDPSLFVYSSGGTLLYMLVYVDDIVLTGNNPQVIDTVVQQLGHSFPVQDMGRLSYFLGVEVLQKGPDILLSQQKYILELLQKAGLTDSKPLSSPISTSANLALGDSPPFDNPARYRQVVGALQYATLSRPDISYAVNKVCQFMHFPTTNHWSTVKRILRYLKGTISYGLLVQQNSSPVLHAYADATFNTLTAFSDADWAGCPDGRRSTGGYAIYLGTNLVSWSARKQKTVSRSSTESEYKALADAVAELTWLQTLLQELHVPIQTVPTLWCDNLGATYLSANPVFHARTKHVEVDFHFVREKVAKRQLSVQFISTDDQIADVFIKPLPSQRFLNLRSKLRVASRP</sequence>
<dbReference type="PROSITE" id="PS51697">
    <property type="entry name" value="ALOG"/>
    <property type="match status" value="1"/>
</dbReference>
<dbReference type="InterPro" id="IPR036397">
    <property type="entry name" value="RNaseH_sf"/>
</dbReference>
<dbReference type="Pfam" id="PF23247">
    <property type="entry name" value="LRR_RPS2"/>
    <property type="match status" value="1"/>
</dbReference>
<comment type="caution">
    <text evidence="6">The sequence shown here is derived from an EMBL/GenBank/DDBJ whole genome shotgun (WGS) entry which is preliminary data.</text>
</comment>
<dbReference type="Gene3D" id="3.80.10.10">
    <property type="entry name" value="Ribonuclease Inhibitor"/>
    <property type="match status" value="2"/>
</dbReference>
<reference evidence="6 7" key="1">
    <citation type="submission" date="2019-05" db="EMBL/GenBank/DDBJ databases">
        <title>Mikania micrantha, genome provides insights into the molecular mechanism of rapid growth.</title>
        <authorList>
            <person name="Liu B."/>
        </authorList>
    </citation>
    <scope>NUCLEOTIDE SEQUENCE [LARGE SCALE GENOMIC DNA]</scope>
    <source>
        <strain evidence="6">NLD-2019</strain>
        <tissue evidence="6">Leaf</tissue>
    </source>
</reference>
<feature type="compositionally biased region" description="Polar residues" evidence="2">
    <location>
        <begin position="1245"/>
        <end position="1300"/>
    </location>
</feature>
<dbReference type="InterPro" id="IPR012337">
    <property type="entry name" value="RNaseH-like_sf"/>
</dbReference>
<dbReference type="SUPFAM" id="SSF56672">
    <property type="entry name" value="DNA/RNA polymerases"/>
    <property type="match status" value="1"/>
</dbReference>
<dbReference type="PANTHER" id="PTHR11439">
    <property type="entry name" value="GAG-POL-RELATED RETROTRANSPOSON"/>
    <property type="match status" value="1"/>
</dbReference>
<feature type="signal peptide" evidence="3">
    <location>
        <begin position="1"/>
        <end position="18"/>
    </location>
</feature>
<dbReference type="Pfam" id="PF23598">
    <property type="entry name" value="LRR_14"/>
    <property type="match status" value="1"/>
</dbReference>
<evidence type="ECO:0000313" key="6">
    <source>
        <dbReference type="EMBL" id="KAD4179522.1"/>
    </source>
</evidence>
<organism evidence="6 7">
    <name type="scientific">Mikania micrantha</name>
    <name type="common">bitter vine</name>
    <dbReference type="NCBI Taxonomy" id="192012"/>
    <lineage>
        <taxon>Eukaryota</taxon>
        <taxon>Viridiplantae</taxon>
        <taxon>Streptophyta</taxon>
        <taxon>Embryophyta</taxon>
        <taxon>Tracheophyta</taxon>
        <taxon>Spermatophyta</taxon>
        <taxon>Magnoliopsida</taxon>
        <taxon>eudicotyledons</taxon>
        <taxon>Gunneridae</taxon>
        <taxon>Pentapetalae</taxon>
        <taxon>asterids</taxon>
        <taxon>campanulids</taxon>
        <taxon>Asterales</taxon>
        <taxon>Asteraceae</taxon>
        <taxon>Asteroideae</taxon>
        <taxon>Heliantheae alliance</taxon>
        <taxon>Eupatorieae</taxon>
        <taxon>Mikania</taxon>
    </lineage>
</organism>
<evidence type="ECO:0000259" key="5">
    <source>
        <dbReference type="PROSITE" id="PS51697"/>
    </source>
</evidence>
<dbReference type="Proteomes" id="UP000326396">
    <property type="component" value="Linkage Group LG4"/>
</dbReference>
<evidence type="ECO:0000256" key="1">
    <source>
        <dbReference type="ARBA" id="ARBA00022737"/>
    </source>
</evidence>
<feature type="domain" description="Integrase catalytic" evidence="4">
    <location>
        <begin position="931"/>
        <end position="1095"/>
    </location>
</feature>
<feature type="region of interest" description="Disordered" evidence="2">
    <location>
        <begin position="1169"/>
        <end position="1304"/>
    </location>
</feature>
<dbReference type="GO" id="GO:0003676">
    <property type="term" value="F:nucleic acid binding"/>
    <property type="evidence" value="ECO:0007669"/>
    <property type="project" value="InterPro"/>
</dbReference>
<dbReference type="SUPFAM" id="SSF52058">
    <property type="entry name" value="L domain-like"/>
    <property type="match status" value="1"/>
</dbReference>
<dbReference type="InterPro" id="IPR001584">
    <property type="entry name" value="Integrase_cat-core"/>
</dbReference>
<dbReference type="InterPro" id="IPR055414">
    <property type="entry name" value="LRR_R13L4/SHOC2-like"/>
</dbReference>
<accession>A0A5N6N1L0</accession>
<dbReference type="InterPro" id="IPR057670">
    <property type="entry name" value="SH3_retrovirus"/>
</dbReference>
<dbReference type="InterPro" id="IPR001611">
    <property type="entry name" value="Leu-rich_rpt"/>
</dbReference>
<keyword evidence="3" id="KW-0732">Signal</keyword>
<protein>
    <recommendedName>
        <fullName evidence="8">Integrase catalytic domain-containing protein</fullName>
    </recommendedName>
</protein>
<evidence type="ECO:0000256" key="2">
    <source>
        <dbReference type="SAM" id="MobiDB-lite"/>
    </source>
</evidence>
<keyword evidence="7" id="KW-1185">Reference proteome</keyword>
<dbReference type="InterPro" id="IPR043502">
    <property type="entry name" value="DNA/RNA_pol_sf"/>
</dbReference>
<dbReference type="PROSITE" id="PS50994">
    <property type="entry name" value="INTEGRASE"/>
    <property type="match status" value="1"/>
</dbReference>
<dbReference type="InterPro" id="IPR025724">
    <property type="entry name" value="GAG-pre-integrase_dom"/>
</dbReference>
<feature type="chain" id="PRO_5024290825" description="Integrase catalytic domain-containing protein" evidence="3">
    <location>
        <begin position="19"/>
        <end position="1823"/>
    </location>
</feature>
<dbReference type="Pfam" id="PF13976">
    <property type="entry name" value="gag_pre-integrs"/>
    <property type="match status" value="1"/>
</dbReference>
<name>A0A5N6N1L0_9ASTR</name>
<dbReference type="InterPro" id="IPR057135">
    <property type="entry name" value="At4g27190-like_LRR"/>
</dbReference>
<dbReference type="InterPro" id="IPR006936">
    <property type="entry name" value="ALOG_dom"/>
</dbReference>